<protein>
    <submittedName>
        <fullName evidence="2">Uncharacterized protein</fullName>
    </submittedName>
</protein>
<gene>
    <name evidence="2" type="ORF">DWV60_15715</name>
</gene>
<dbReference type="EMBL" id="QSAQ01000068">
    <property type="protein sequence ID" value="RGW62947.1"/>
    <property type="molecule type" value="Genomic_DNA"/>
</dbReference>
<evidence type="ECO:0000313" key="2">
    <source>
        <dbReference type="EMBL" id="RGW62947.1"/>
    </source>
</evidence>
<name>A0AA92W6W6_9BACT</name>
<organism evidence="2 3">
    <name type="scientific">Segatella copri</name>
    <dbReference type="NCBI Taxonomy" id="165179"/>
    <lineage>
        <taxon>Bacteria</taxon>
        <taxon>Pseudomonadati</taxon>
        <taxon>Bacteroidota</taxon>
        <taxon>Bacteroidia</taxon>
        <taxon>Bacteroidales</taxon>
        <taxon>Prevotellaceae</taxon>
        <taxon>Segatella</taxon>
    </lineage>
</organism>
<evidence type="ECO:0000256" key="1">
    <source>
        <dbReference type="SAM" id="Phobius"/>
    </source>
</evidence>
<accession>A0AA92W6W6</accession>
<keyword evidence="1" id="KW-0472">Membrane</keyword>
<feature type="transmembrane region" description="Helical" evidence="1">
    <location>
        <begin position="20"/>
        <end position="42"/>
    </location>
</feature>
<reference evidence="2 3" key="1">
    <citation type="submission" date="2018-08" db="EMBL/GenBank/DDBJ databases">
        <title>A genome reference for cultivated species of the human gut microbiota.</title>
        <authorList>
            <person name="Zou Y."/>
            <person name="Xue W."/>
            <person name="Luo G."/>
        </authorList>
    </citation>
    <scope>NUCLEOTIDE SEQUENCE [LARGE SCALE GENOMIC DNA]</scope>
    <source>
        <strain evidence="2 3">AF11-14</strain>
    </source>
</reference>
<evidence type="ECO:0000313" key="3">
    <source>
        <dbReference type="Proteomes" id="UP000286077"/>
    </source>
</evidence>
<keyword evidence="1" id="KW-1133">Transmembrane helix</keyword>
<proteinExistence type="predicted"/>
<keyword evidence="1" id="KW-0812">Transmembrane</keyword>
<dbReference type="Proteomes" id="UP000286077">
    <property type="component" value="Unassembled WGS sequence"/>
</dbReference>
<sequence length="63" mass="6954">MVDVENIFVLTAMDMELSDVEIVVVLAVANAISVMVKVCAFVQSVMVNKMFMKLAQNVMAMLK</sequence>
<dbReference type="AlphaFoldDB" id="A0AA92W6W6"/>
<comment type="caution">
    <text evidence="2">The sequence shown here is derived from an EMBL/GenBank/DDBJ whole genome shotgun (WGS) entry which is preliminary data.</text>
</comment>